<dbReference type="Proteomes" id="UP000019486">
    <property type="component" value="Unassembled WGS sequence"/>
</dbReference>
<sequence>MVDVTKGRLDIARTRAALTLSEASYPPVQYMPPQDIDMSLLERPQYTTYCPYKGEANYYGIPALGEPGLNSVWNYETPFEAVGEIAGYLASHPDRVAIELAD</sequence>
<dbReference type="OrthoDB" id="9815163at2"/>
<feature type="domain" description="DUF427" evidence="1">
    <location>
        <begin position="11"/>
        <end position="92"/>
    </location>
</feature>
<dbReference type="Pfam" id="PF04248">
    <property type="entry name" value="NTP_transf_9"/>
    <property type="match status" value="1"/>
</dbReference>
<keyword evidence="3" id="KW-1185">Reference proteome</keyword>
<dbReference type="InterPro" id="IPR007361">
    <property type="entry name" value="DUF427"/>
</dbReference>
<protein>
    <recommendedName>
        <fullName evidence="1">DUF427 domain-containing protein</fullName>
    </recommendedName>
</protein>
<dbReference type="EMBL" id="AVFL01000024">
    <property type="protein sequence ID" value="EWY37627.1"/>
    <property type="molecule type" value="Genomic_DNA"/>
</dbReference>
<proteinExistence type="predicted"/>
<organism evidence="2 3">
    <name type="scientific">Skermanella stibiiresistens SB22</name>
    <dbReference type="NCBI Taxonomy" id="1385369"/>
    <lineage>
        <taxon>Bacteria</taxon>
        <taxon>Pseudomonadati</taxon>
        <taxon>Pseudomonadota</taxon>
        <taxon>Alphaproteobacteria</taxon>
        <taxon>Rhodospirillales</taxon>
        <taxon>Azospirillaceae</taxon>
        <taxon>Skermanella</taxon>
    </lineage>
</organism>
<dbReference type="AlphaFoldDB" id="W9GYW4"/>
<evidence type="ECO:0000259" key="1">
    <source>
        <dbReference type="Pfam" id="PF04248"/>
    </source>
</evidence>
<evidence type="ECO:0000313" key="2">
    <source>
        <dbReference type="EMBL" id="EWY37627.1"/>
    </source>
</evidence>
<comment type="caution">
    <text evidence="2">The sequence shown here is derived from an EMBL/GenBank/DDBJ whole genome shotgun (WGS) entry which is preliminary data.</text>
</comment>
<evidence type="ECO:0000313" key="3">
    <source>
        <dbReference type="Proteomes" id="UP000019486"/>
    </source>
</evidence>
<dbReference type="Gene3D" id="2.170.150.40">
    <property type="entry name" value="Domain of unknown function (DUF427)"/>
    <property type="match status" value="1"/>
</dbReference>
<reference evidence="2 3" key="1">
    <citation type="submission" date="2013-08" db="EMBL/GenBank/DDBJ databases">
        <title>The genome sequence of Skermanella stibiiresistens.</title>
        <authorList>
            <person name="Zhu W."/>
            <person name="Wang G."/>
        </authorList>
    </citation>
    <scope>NUCLEOTIDE SEQUENCE [LARGE SCALE GENOMIC DNA]</scope>
    <source>
        <strain evidence="2 3">SB22</strain>
    </source>
</reference>
<dbReference type="PANTHER" id="PTHR34310">
    <property type="entry name" value="DUF427 DOMAIN PROTEIN (AFU_ORTHOLOGUE AFUA_3G02220)"/>
    <property type="match status" value="1"/>
</dbReference>
<dbReference type="RefSeq" id="WP_084165065.1">
    <property type="nucleotide sequence ID" value="NZ_AVFL01000024.1"/>
</dbReference>
<dbReference type="PANTHER" id="PTHR34310:SF9">
    <property type="entry name" value="BLR5716 PROTEIN"/>
    <property type="match status" value="1"/>
</dbReference>
<name>W9GYW4_9PROT</name>
<dbReference type="InterPro" id="IPR038694">
    <property type="entry name" value="DUF427_sf"/>
</dbReference>
<accession>W9GYW4</accession>
<dbReference type="STRING" id="1385369.N825_16380"/>
<gene>
    <name evidence="2" type="ORF">N825_16380</name>
</gene>